<dbReference type="EMBL" id="MU629493">
    <property type="protein sequence ID" value="KAJ1256647.1"/>
    <property type="molecule type" value="Genomic_DNA"/>
</dbReference>
<feature type="transmembrane region" description="Helical" evidence="1">
    <location>
        <begin position="91"/>
        <end position="113"/>
    </location>
</feature>
<dbReference type="Proteomes" id="UP001164776">
    <property type="component" value="Unassembled WGS sequence"/>
</dbReference>
<protein>
    <submittedName>
        <fullName evidence="2">Uncharacterized protein</fullName>
    </submittedName>
</protein>
<organism evidence="2 3">
    <name type="scientific">Paspalum vaginatum</name>
    <name type="common">seashore paspalum</name>
    <dbReference type="NCBI Taxonomy" id="158149"/>
    <lineage>
        <taxon>Eukaryota</taxon>
        <taxon>Viridiplantae</taxon>
        <taxon>Streptophyta</taxon>
        <taxon>Embryophyta</taxon>
        <taxon>Tracheophyta</taxon>
        <taxon>Spermatophyta</taxon>
        <taxon>Magnoliopsida</taxon>
        <taxon>Liliopsida</taxon>
        <taxon>Poales</taxon>
        <taxon>Poaceae</taxon>
        <taxon>PACMAD clade</taxon>
        <taxon>Panicoideae</taxon>
        <taxon>Andropogonodae</taxon>
        <taxon>Paspaleae</taxon>
        <taxon>Paspalinae</taxon>
        <taxon>Paspalum</taxon>
    </lineage>
</organism>
<keyword evidence="1" id="KW-1133">Transmembrane helix</keyword>
<sequence length="126" mass="13894">MAIYVGCLRQRWSKAEVSSLGLATSATARPRRVRMVAQLPTVVTAGHAAMVMVGVPADAHPTLAGHGEVVASAQQWVMHTKRSTKCVVGEISLFFSFSVKLELFCFFCIPFGFEPHGWRRWLACRS</sequence>
<evidence type="ECO:0000313" key="2">
    <source>
        <dbReference type="EMBL" id="KAJ1256647.1"/>
    </source>
</evidence>
<reference evidence="2 3" key="1">
    <citation type="submission" date="2022-10" db="EMBL/GenBank/DDBJ databases">
        <title>WGS assembly of Paspalum vaginatum 540-79.</title>
        <authorList>
            <person name="Sun G."/>
            <person name="Wase N."/>
            <person name="Shu S."/>
            <person name="Jenkins J."/>
            <person name="Zhou B."/>
            <person name="Torres-Rodriguez J."/>
            <person name="Chen C."/>
            <person name="Sandor L."/>
            <person name="Plott C."/>
            <person name="Yoshinga Y."/>
            <person name="Daum C."/>
            <person name="Qi P."/>
            <person name="Barry K."/>
            <person name="Lipzen A."/>
            <person name="Berry L."/>
            <person name="Pedersen C."/>
            <person name="Gottilla T."/>
            <person name="Foltz A."/>
            <person name="Yu H."/>
            <person name="O'Malley R."/>
            <person name="Zhang C."/>
            <person name="Devos K."/>
            <person name="Sigmon B."/>
            <person name="Yu B."/>
            <person name="Obata T."/>
            <person name="Schmutz J."/>
            <person name="Schnable J."/>
        </authorList>
    </citation>
    <scope>NUCLEOTIDE SEQUENCE [LARGE SCALE GENOMIC DNA]</scope>
    <source>
        <strain evidence="3">cv. 540-79</strain>
    </source>
</reference>
<keyword evidence="1" id="KW-0472">Membrane</keyword>
<dbReference type="AlphaFoldDB" id="A0A9W8CGA1"/>
<proteinExistence type="predicted"/>
<comment type="caution">
    <text evidence="2">The sequence shown here is derived from an EMBL/GenBank/DDBJ whole genome shotgun (WGS) entry which is preliminary data.</text>
</comment>
<accession>A0A9W8CGA1</accession>
<evidence type="ECO:0000256" key="1">
    <source>
        <dbReference type="SAM" id="Phobius"/>
    </source>
</evidence>
<keyword evidence="3" id="KW-1185">Reference proteome</keyword>
<gene>
    <name evidence="2" type="ORF">BS78_K337900</name>
</gene>
<keyword evidence="1" id="KW-0812">Transmembrane</keyword>
<evidence type="ECO:0000313" key="3">
    <source>
        <dbReference type="Proteomes" id="UP001164776"/>
    </source>
</evidence>
<name>A0A9W8CGA1_9POAL</name>